<keyword evidence="2" id="KW-1185">Reference proteome</keyword>
<evidence type="ECO:0000313" key="2">
    <source>
        <dbReference type="Proteomes" id="UP001292094"/>
    </source>
</evidence>
<gene>
    <name evidence="1" type="ORF">Pmani_021032</name>
</gene>
<name>A0AAE1PGE7_9EUCA</name>
<reference evidence="1" key="1">
    <citation type="submission" date="2023-11" db="EMBL/GenBank/DDBJ databases">
        <title>Genome assemblies of two species of porcelain crab, Petrolisthes cinctipes and Petrolisthes manimaculis (Anomura: Porcellanidae).</title>
        <authorList>
            <person name="Angst P."/>
        </authorList>
    </citation>
    <scope>NUCLEOTIDE SEQUENCE</scope>
    <source>
        <strain evidence="1">PB745_02</strain>
        <tissue evidence="1">Gill</tissue>
    </source>
</reference>
<organism evidence="1 2">
    <name type="scientific">Petrolisthes manimaculis</name>
    <dbReference type="NCBI Taxonomy" id="1843537"/>
    <lineage>
        <taxon>Eukaryota</taxon>
        <taxon>Metazoa</taxon>
        <taxon>Ecdysozoa</taxon>
        <taxon>Arthropoda</taxon>
        <taxon>Crustacea</taxon>
        <taxon>Multicrustacea</taxon>
        <taxon>Malacostraca</taxon>
        <taxon>Eumalacostraca</taxon>
        <taxon>Eucarida</taxon>
        <taxon>Decapoda</taxon>
        <taxon>Pleocyemata</taxon>
        <taxon>Anomura</taxon>
        <taxon>Galatheoidea</taxon>
        <taxon>Porcellanidae</taxon>
        <taxon>Petrolisthes</taxon>
    </lineage>
</organism>
<proteinExistence type="predicted"/>
<comment type="caution">
    <text evidence="1">The sequence shown here is derived from an EMBL/GenBank/DDBJ whole genome shotgun (WGS) entry which is preliminary data.</text>
</comment>
<protein>
    <submittedName>
        <fullName evidence="1">Uncharacterized protein</fullName>
    </submittedName>
</protein>
<evidence type="ECO:0000313" key="1">
    <source>
        <dbReference type="EMBL" id="KAK4307181.1"/>
    </source>
</evidence>
<sequence>MYDWRTRPNATPPSYLFPPLLQSVGQPTPNLSVSSPFLSFPSGRSLPNNLHLHGQSVVTSLESGTTTT</sequence>
<dbReference type="Proteomes" id="UP001292094">
    <property type="component" value="Unassembled WGS sequence"/>
</dbReference>
<dbReference type="AlphaFoldDB" id="A0AAE1PGE7"/>
<accession>A0AAE1PGE7</accession>
<dbReference type="EMBL" id="JAWZYT010002027">
    <property type="protein sequence ID" value="KAK4307181.1"/>
    <property type="molecule type" value="Genomic_DNA"/>
</dbReference>